<dbReference type="EMBL" id="LAPZ01000002">
    <property type="protein sequence ID" value="OSY89076.1"/>
    <property type="molecule type" value="Genomic_DNA"/>
</dbReference>
<comment type="caution">
    <text evidence="1">The sequence shown here is derived from an EMBL/GenBank/DDBJ whole genome shotgun (WGS) entry which is preliminary data.</text>
</comment>
<proteinExistence type="predicted"/>
<sequence length="110" mass="12778">MVKRELTEQEKDHRELMELFHEIETLANSISCNDSNDWSFVAYGSKACGGPKGFIAYSNKINTQKFLEKVELYTQKEREYNEKWGIISTCDVQPTPKYITCENGRAVLKY</sequence>
<keyword evidence="2" id="KW-1185">Reference proteome</keyword>
<reference evidence="1 2" key="1">
    <citation type="submission" date="2015-03" db="EMBL/GenBank/DDBJ databases">
        <title>Genome sequence of Tenacibaculum sp. S2-2, isolated from intestinal microbiota of sea cucumber, Apostichopus japonicas.</title>
        <authorList>
            <person name="Shao Z."/>
            <person name="Wang L."/>
            <person name="Li X."/>
        </authorList>
    </citation>
    <scope>NUCLEOTIDE SEQUENCE [LARGE SCALE GENOMIC DNA]</scope>
    <source>
        <strain evidence="1 2">S2-2</strain>
    </source>
</reference>
<dbReference type="InParanoid" id="A0A1Y2PEZ7"/>
<evidence type="ECO:0000313" key="2">
    <source>
        <dbReference type="Proteomes" id="UP000194221"/>
    </source>
</evidence>
<name>A0A1Y2PEZ7_9FLAO</name>
<organism evidence="1 2">
    <name type="scientific">Tenacibaculum holothuriorum</name>
    <dbReference type="NCBI Taxonomy" id="1635173"/>
    <lineage>
        <taxon>Bacteria</taxon>
        <taxon>Pseudomonadati</taxon>
        <taxon>Bacteroidota</taxon>
        <taxon>Flavobacteriia</taxon>
        <taxon>Flavobacteriales</taxon>
        <taxon>Flavobacteriaceae</taxon>
        <taxon>Tenacibaculum</taxon>
    </lineage>
</organism>
<evidence type="ECO:0000313" key="1">
    <source>
        <dbReference type="EMBL" id="OSY89076.1"/>
    </source>
</evidence>
<accession>A0A1Y2PEZ7</accession>
<dbReference type="STRING" id="1635173.WH52_04880"/>
<protein>
    <submittedName>
        <fullName evidence="1">Uncharacterized protein</fullName>
    </submittedName>
</protein>
<dbReference type="AlphaFoldDB" id="A0A1Y2PEZ7"/>
<gene>
    <name evidence="1" type="ORF">WH52_04880</name>
</gene>
<dbReference type="Proteomes" id="UP000194221">
    <property type="component" value="Unassembled WGS sequence"/>
</dbReference>